<keyword evidence="6 7" id="KW-0472">Membrane</keyword>
<feature type="transmembrane region" description="Helical" evidence="7">
    <location>
        <begin position="136"/>
        <end position="156"/>
    </location>
</feature>
<feature type="transmembrane region" description="Helical" evidence="7">
    <location>
        <begin position="369"/>
        <end position="389"/>
    </location>
</feature>
<feature type="transmembrane region" description="Helical" evidence="7">
    <location>
        <begin position="252"/>
        <end position="274"/>
    </location>
</feature>
<keyword evidence="5 7" id="KW-1133">Transmembrane helix</keyword>
<name>A0A1E3L5R5_9BACL</name>
<keyword evidence="10" id="KW-1185">Reference proteome</keyword>
<evidence type="ECO:0000313" key="9">
    <source>
        <dbReference type="EMBL" id="ODP29109.1"/>
    </source>
</evidence>
<sequence>MMQAWKVNLIVLWFGQFLVNAGTTMIIPFIALYLSQDIGVQGEHRIAIWSGVIFAANFVTSFLFQPLWGKLSDQYGRKVMLLRSGFGMAIVFTAMGFATQPWHLLVLRLLNGTISGFNPASISLISSSTPKEKMGFAMGISQSGTVAGSILGPLIGGIMADTVGFRSIFYITGACIFMATLLALFLVREKFDRLAASKMPKVSVLSGFRELSLTPQLPALFTVTLLLQFAMISPMTLMPLYVQKLHGTAENVAFWAGLVSAVTGLSNMLMAPILGKVSDKYGAHRVLTFSLIGAGLMLIPQAFVQNVEQLIIVRFMMGICMGGLLPSVNSLIRYYTPDGMESRAFGFNSSTTALGNMTGAVMGGVLAGFIGIEGLFIMAGVLLLLNMVWVRTKLYVKPGALKHNTSSPSQSNPSDYHKK</sequence>
<feature type="transmembrane region" description="Helical" evidence="7">
    <location>
        <begin position="208"/>
        <end position="232"/>
    </location>
</feature>
<evidence type="ECO:0000259" key="8">
    <source>
        <dbReference type="PROSITE" id="PS50850"/>
    </source>
</evidence>
<accession>A0A1E3L5R5</accession>
<dbReference type="InterPro" id="IPR036259">
    <property type="entry name" value="MFS_trans_sf"/>
</dbReference>
<evidence type="ECO:0000313" key="10">
    <source>
        <dbReference type="Proteomes" id="UP000094578"/>
    </source>
</evidence>
<evidence type="ECO:0000256" key="7">
    <source>
        <dbReference type="SAM" id="Phobius"/>
    </source>
</evidence>
<dbReference type="Gene3D" id="1.20.1250.20">
    <property type="entry name" value="MFS general substrate transporter like domains"/>
    <property type="match status" value="2"/>
</dbReference>
<feature type="transmembrane region" description="Helical" evidence="7">
    <location>
        <begin position="7"/>
        <end position="34"/>
    </location>
</feature>
<comment type="subcellular location">
    <subcellularLocation>
        <location evidence="1">Cell membrane</location>
        <topology evidence="1">Multi-pass membrane protein</topology>
    </subcellularLocation>
</comment>
<keyword evidence="4 7" id="KW-0812">Transmembrane</keyword>
<feature type="transmembrane region" description="Helical" evidence="7">
    <location>
        <begin position="286"/>
        <end position="304"/>
    </location>
</feature>
<feature type="transmembrane region" description="Helical" evidence="7">
    <location>
        <begin position="46"/>
        <end position="68"/>
    </location>
</feature>
<dbReference type="STRING" id="1886670.PTI45_01620"/>
<dbReference type="PROSITE" id="PS50850">
    <property type="entry name" value="MFS"/>
    <property type="match status" value="1"/>
</dbReference>
<evidence type="ECO:0000256" key="5">
    <source>
        <dbReference type="ARBA" id="ARBA00022989"/>
    </source>
</evidence>
<feature type="domain" description="Major facilitator superfamily (MFS) profile" evidence="8">
    <location>
        <begin position="8"/>
        <end position="398"/>
    </location>
</feature>
<protein>
    <submittedName>
        <fullName evidence="9">Multidrug resistance protein MdtG</fullName>
    </submittedName>
</protein>
<dbReference type="PRINTS" id="PR01035">
    <property type="entry name" value="TCRTETA"/>
</dbReference>
<dbReference type="EMBL" id="MDER01000032">
    <property type="protein sequence ID" value="ODP29109.1"/>
    <property type="molecule type" value="Genomic_DNA"/>
</dbReference>
<dbReference type="InterPro" id="IPR020846">
    <property type="entry name" value="MFS_dom"/>
</dbReference>
<dbReference type="PANTHER" id="PTHR43414">
    <property type="entry name" value="MULTIDRUG RESISTANCE PROTEIN MDTG"/>
    <property type="match status" value="1"/>
</dbReference>
<dbReference type="AlphaFoldDB" id="A0A1E3L5R5"/>
<dbReference type="SUPFAM" id="SSF103473">
    <property type="entry name" value="MFS general substrate transporter"/>
    <property type="match status" value="2"/>
</dbReference>
<feature type="transmembrane region" description="Helical" evidence="7">
    <location>
        <begin position="80"/>
        <end position="99"/>
    </location>
</feature>
<evidence type="ECO:0000256" key="1">
    <source>
        <dbReference type="ARBA" id="ARBA00004651"/>
    </source>
</evidence>
<proteinExistence type="predicted"/>
<feature type="transmembrane region" description="Helical" evidence="7">
    <location>
        <begin position="310"/>
        <end position="332"/>
    </location>
</feature>
<dbReference type="PANTHER" id="PTHR43414:SF1">
    <property type="entry name" value="PEPTIDE PERMEASE"/>
    <property type="match status" value="1"/>
</dbReference>
<dbReference type="Proteomes" id="UP000094578">
    <property type="component" value="Unassembled WGS sequence"/>
</dbReference>
<dbReference type="GO" id="GO:0005886">
    <property type="term" value="C:plasma membrane"/>
    <property type="evidence" value="ECO:0007669"/>
    <property type="project" value="UniProtKB-SubCell"/>
</dbReference>
<dbReference type="Pfam" id="PF07690">
    <property type="entry name" value="MFS_1"/>
    <property type="match status" value="1"/>
</dbReference>
<keyword evidence="2" id="KW-0813">Transport</keyword>
<organism evidence="9 10">
    <name type="scientific">Paenibacillus nuruki</name>
    <dbReference type="NCBI Taxonomy" id="1886670"/>
    <lineage>
        <taxon>Bacteria</taxon>
        <taxon>Bacillati</taxon>
        <taxon>Bacillota</taxon>
        <taxon>Bacilli</taxon>
        <taxon>Bacillales</taxon>
        <taxon>Paenibacillaceae</taxon>
        <taxon>Paenibacillus</taxon>
    </lineage>
</organism>
<evidence type="ECO:0000256" key="4">
    <source>
        <dbReference type="ARBA" id="ARBA00022692"/>
    </source>
</evidence>
<evidence type="ECO:0000256" key="2">
    <source>
        <dbReference type="ARBA" id="ARBA00022448"/>
    </source>
</evidence>
<dbReference type="InterPro" id="IPR011701">
    <property type="entry name" value="MFS"/>
</dbReference>
<gene>
    <name evidence="9" type="ORF">PTI45_01620</name>
</gene>
<evidence type="ECO:0000256" key="3">
    <source>
        <dbReference type="ARBA" id="ARBA00022475"/>
    </source>
</evidence>
<reference evidence="9 10" key="1">
    <citation type="submission" date="2016-08" db="EMBL/GenBank/DDBJ databases">
        <title>Genome sequencing of Paenibacillus sp. TI45-13ar, isolated from Korean traditional nuruk.</title>
        <authorList>
            <person name="Kim S.-J."/>
        </authorList>
    </citation>
    <scope>NUCLEOTIDE SEQUENCE [LARGE SCALE GENOMIC DNA]</scope>
    <source>
        <strain evidence="9 10">TI45-13ar</strain>
    </source>
</reference>
<keyword evidence="3" id="KW-1003">Cell membrane</keyword>
<dbReference type="GO" id="GO:0022857">
    <property type="term" value="F:transmembrane transporter activity"/>
    <property type="evidence" value="ECO:0007669"/>
    <property type="project" value="InterPro"/>
</dbReference>
<evidence type="ECO:0000256" key="6">
    <source>
        <dbReference type="ARBA" id="ARBA00023136"/>
    </source>
</evidence>
<comment type="caution">
    <text evidence="9">The sequence shown here is derived from an EMBL/GenBank/DDBJ whole genome shotgun (WGS) entry which is preliminary data.</text>
</comment>
<feature type="transmembrane region" description="Helical" evidence="7">
    <location>
        <begin position="168"/>
        <end position="187"/>
    </location>
</feature>
<dbReference type="PATRIC" id="fig|1886670.3.peg.1648"/>
<dbReference type="InterPro" id="IPR001958">
    <property type="entry name" value="Tet-R_TetA/multi-R_MdtG-like"/>
</dbReference>